<keyword evidence="1" id="KW-1133">Transmembrane helix</keyword>
<gene>
    <name evidence="2" type="ORF">BDV23DRAFT_178292</name>
</gene>
<sequence>MPKTDIEQNSIKLEETDSARATNPSRFQRWKAHMRKWWWLYLIGLSCAILVIIFPIIYVGIPRFANDRINKANFDLDGLSITNPTPNSFHVRQSQTFHAGMSSGGHLSEFNATMSYKASDTPFADLHFSRINFGDDTRLDIDQDLVLSCVTCFSQLAEEAIRSKEVAVLVTAKPDLNIKALPTAHLDMHKTVILPGLNVQEFMKRDDAFNVTKLKLLKPSFNDEYNVNATIAFNTPAAINVEMGTVSLNLTIGDSTLGYVDIPNLTLRNGTSNAVVLGNLDVKLMIRKGLWESSNSDYGKVTIGIHGNRSLYNGQEIPYFTAAVRAISASTTINLFDYVSDILGGSNDSLF</sequence>
<dbReference type="PANTHER" id="PTHR35895">
    <property type="entry name" value="CHROMOSOME 16, WHOLE GENOME SHOTGUN SEQUENCE"/>
    <property type="match status" value="1"/>
</dbReference>
<accession>A0A5N7CPV9</accession>
<dbReference type="GO" id="GO:0000329">
    <property type="term" value="C:fungal-type vacuole membrane"/>
    <property type="evidence" value="ECO:0007669"/>
    <property type="project" value="InterPro"/>
</dbReference>
<organism evidence="2">
    <name type="scientific">Petromyces alliaceus</name>
    <name type="common">Aspergillus alliaceus</name>
    <dbReference type="NCBI Taxonomy" id="209559"/>
    <lineage>
        <taxon>Eukaryota</taxon>
        <taxon>Fungi</taxon>
        <taxon>Dikarya</taxon>
        <taxon>Ascomycota</taxon>
        <taxon>Pezizomycotina</taxon>
        <taxon>Eurotiomycetes</taxon>
        <taxon>Eurotiomycetidae</taxon>
        <taxon>Eurotiales</taxon>
        <taxon>Aspergillaceae</taxon>
        <taxon>Aspergillus</taxon>
        <taxon>Aspergillus subgen. Circumdati</taxon>
    </lineage>
</organism>
<feature type="transmembrane region" description="Helical" evidence="1">
    <location>
        <begin position="38"/>
        <end position="61"/>
    </location>
</feature>
<dbReference type="AlphaFoldDB" id="A0A5N7CPV9"/>
<reference evidence="2" key="1">
    <citation type="submission" date="2019-04" db="EMBL/GenBank/DDBJ databases">
        <title>Friends and foes A comparative genomics studyof 23 Aspergillus species from section Flavi.</title>
        <authorList>
            <consortium name="DOE Joint Genome Institute"/>
            <person name="Kjaerbolling I."/>
            <person name="Vesth T."/>
            <person name="Frisvad J.C."/>
            <person name="Nybo J.L."/>
            <person name="Theobald S."/>
            <person name="Kildgaard S."/>
            <person name="Isbrandt T."/>
            <person name="Kuo A."/>
            <person name="Sato A."/>
            <person name="Lyhne E.K."/>
            <person name="Kogle M.E."/>
            <person name="Wiebenga A."/>
            <person name="Kun R.S."/>
            <person name="Lubbers R.J."/>
            <person name="Makela M.R."/>
            <person name="Barry K."/>
            <person name="Chovatia M."/>
            <person name="Clum A."/>
            <person name="Daum C."/>
            <person name="Haridas S."/>
            <person name="He G."/>
            <person name="LaButti K."/>
            <person name="Lipzen A."/>
            <person name="Mondo S."/>
            <person name="Riley R."/>
            <person name="Salamov A."/>
            <person name="Simmons B.A."/>
            <person name="Magnuson J.K."/>
            <person name="Henrissat B."/>
            <person name="Mortensen U.H."/>
            <person name="Larsen T.O."/>
            <person name="Devries R.P."/>
            <person name="Grigoriev I.V."/>
            <person name="Machida M."/>
            <person name="Baker S.E."/>
            <person name="Andersen M.R."/>
        </authorList>
    </citation>
    <scope>NUCLEOTIDE SEQUENCE [LARGE SCALE GENOMIC DNA]</scope>
    <source>
        <strain evidence="2">IBT 14317</strain>
    </source>
</reference>
<dbReference type="Pfam" id="PF12505">
    <property type="entry name" value="DUF3712"/>
    <property type="match status" value="1"/>
</dbReference>
<keyword evidence="1" id="KW-0812">Transmembrane</keyword>
<protein>
    <submittedName>
        <fullName evidence="2">Uncharacterized protein</fullName>
    </submittedName>
</protein>
<dbReference type="Proteomes" id="UP000326877">
    <property type="component" value="Unassembled WGS sequence"/>
</dbReference>
<dbReference type="PANTHER" id="PTHR35895:SF1">
    <property type="entry name" value="LIPID-BINDING SERUM GLYCOPROTEIN C-TERMINAL DOMAIN-CONTAINING PROTEIN"/>
    <property type="match status" value="1"/>
</dbReference>
<keyword evidence="1" id="KW-0472">Membrane</keyword>
<evidence type="ECO:0000256" key="1">
    <source>
        <dbReference type="SAM" id="Phobius"/>
    </source>
</evidence>
<name>A0A5N7CPV9_PETAA</name>
<dbReference type="EMBL" id="ML735217">
    <property type="protein sequence ID" value="KAE8395717.1"/>
    <property type="molecule type" value="Genomic_DNA"/>
</dbReference>
<dbReference type="InterPro" id="IPR022185">
    <property type="entry name" value="DUF3712"/>
</dbReference>
<dbReference type="OrthoDB" id="10039566at2759"/>
<evidence type="ECO:0000313" key="2">
    <source>
        <dbReference type="EMBL" id="KAE8395717.1"/>
    </source>
</evidence>
<proteinExistence type="predicted"/>
<dbReference type="InterPro" id="IPR046368">
    <property type="entry name" value="Tag1"/>
</dbReference>